<dbReference type="RefSeq" id="WP_089765917.1">
    <property type="nucleotide sequence ID" value="NZ_FNPB01000002.1"/>
</dbReference>
<dbReference type="OrthoDB" id="87545at2157"/>
<dbReference type="GO" id="GO:0016747">
    <property type="term" value="F:acyltransferase activity, transferring groups other than amino-acyl groups"/>
    <property type="evidence" value="ECO:0007669"/>
    <property type="project" value="InterPro"/>
</dbReference>
<dbReference type="PROSITE" id="PS51186">
    <property type="entry name" value="GNAT"/>
    <property type="match status" value="1"/>
</dbReference>
<sequence>MIRPARPADASAIAALQSHLDAPSPELLASFAAVGACLVAVERPGGEPVGYAITVGEGDVHLAELVVDPDHRRRGHGRTLVDGVVARCDPGTRVTLLVAVDNDPARSLYESIGFQPVAYRPCFYERGGAWADALVYAYDVPE</sequence>
<keyword evidence="5" id="KW-1185">Reference proteome</keyword>
<dbReference type="STRING" id="660517.SAMN04487946_102359"/>
<dbReference type="AlphaFoldDB" id="A0A1H3EMN9"/>
<keyword evidence="2" id="KW-0012">Acyltransferase</keyword>
<feature type="domain" description="N-acetyltransferase" evidence="3">
    <location>
        <begin position="1"/>
        <end position="141"/>
    </location>
</feature>
<dbReference type="InterPro" id="IPR016181">
    <property type="entry name" value="Acyl_CoA_acyltransferase"/>
</dbReference>
<evidence type="ECO:0000313" key="4">
    <source>
        <dbReference type="EMBL" id="SDX79428.1"/>
    </source>
</evidence>
<dbReference type="CDD" id="cd04301">
    <property type="entry name" value="NAT_SF"/>
    <property type="match status" value="1"/>
</dbReference>
<proteinExistence type="predicted"/>
<dbReference type="EMBL" id="FNPB01000002">
    <property type="protein sequence ID" value="SDX79428.1"/>
    <property type="molecule type" value="Genomic_DNA"/>
</dbReference>
<gene>
    <name evidence="4" type="ORF">SAMN04487946_102359</name>
</gene>
<evidence type="ECO:0000256" key="2">
    <source>
        <dbReference type="ARBA" id="ARBA00023315"/>
    </source>
</evidence>
<keyword evidence="1 4" id="KW-0808">Transferase</keyword>
<evidence type="ECO:0000256" key="1">
    <source>
        <dbReference type="ARBA" id="ARBA00022679"/>
    </source>
</evidence>
<dbReference type="InterPro" id="IPR000182">
    <property type="entry name" value="GNAT_dom"/>
</dbReference>
<dbReference type="Proteomes" id="UP000199170">
    <property type="component" value="Unassembled WGS sequence"/>
</dbReference>
<reference evidence="5" key="1">
    <citation type="submission" date="2016-10" db="EMBL/GenBank/DDBJ databases">
        <authorList>
            <person name="Varghese N."/>
            <person name="Submissions S."/>
        </authorList>
    </citation>
    <scope>NUCLEOTIDE SEQUENCE [LARGE SCALE GENOMIC DNA]</scope>
    <source>
        <strain evidence="5">CGMCC 1.10118</strain>
    </source>
</reference>
<evidence type="ECO:0000313" key="5">
    <source>
        <dbReference type="Proteomes" id="UP000199170"/>
    </source>
</evidence>
<dbReference type="Gene3D" id="3.40.630.30">
    <property type="match status" value="1"/>
</dbReference>
<dbReference type="PANTHER" id="PTHR43877">
    <property type="entry name" value="AMINOALKYLPHOSPHONATE N-ACETYLTRANSFERASE-RELATED-RELATED"/>
    <property type="match status" value="1"/>
</dbReference>
<dbReference type="SUPFAM" id="SSF55729">
    <property type="entry name" value="Acyl-CoA N-acyltransferases (Nat)"/>
    <property type="match status" value="1"/>
</dbReference>
<dbReference type="Pfam" id="PF00583">
    <property type="entry name" value="Acetyltransf_1"/>
    <property type="match status" value="1"/>
</dbReference>
<accession>A0A1H3EMN9</accession>
<protein>
    <submittedName>
        <fullName evidence="4">Acetyltransferase (GNAT) family protein</fullName>
    </submittedName>
</protein>
<organism evidence="4 5">
    <name type="scientific">Halobellus clavatus</name>
    <dbReference type="NCBI Taxonomy" id="660517"/>
    <lineage>
        <taxon>Archaea</taxon>
        <taxon>Methanobacteriati</taxon>
        <taxon>Methanobacteriota</taxon>
        <taxon>Stenosarchaea group</taxon>
        <taxon>Halobacteria</taxon>
        <taxon>Halobacteriales</taxon>
        <taxon>Haloferacaceae</taxon>
        <taxon>Halobellus</taxon>
    </lineage>
</organism>
<name>A0A1H3EMN9_9EURY</name>
<dbReference type="InterPro" id="IPR050832">
    <property type="entry name" value="Bact_Acetyltransf"/>
</dbReference>
<evidence type="ECO:0000259" key="3">
    <source>
        <dbReference type="PROSITE" id="PS51186"/>
    </source>
</evidence>